<dbReference type="Pfam" id="PF07423">
    <property type="entry name" value="DUF1510"/>
    <property type="match status" value="1"/>
</dbReference>
<keyword evidence="2" id="KW-1133">Transmembrane helix</keyword>
<accession>A0ABW0YSF8</accession>
<dbReference type="Proteomes" id="UP001596142">
    <property type="component" value="Unassembled WGS sequence"/>
</dbReference>
<dbReference type="InterPro" id="IPR009988">
    <property type="entry name" value="DUF1510"/>
</dbReference>
<keyword evidence="5" id="KW-1185">Reference proteome</keyword>
<evidence type="ECO:0000259" key="3">
    <source>
        <dbReference type="Pfam" id="PF07423"/>
    </source>
</evidence>
<feature type="region of interest" description="Disordered" evidence="1">
    <location>
        <begin position="51"/>
        <end position="179"/>
    </location>
</feature>
<feature type="domain" description="DUF1510" evidence="3">
    <location>
        <begin position="157"/>
        <end position="248"/>
    </location>
</feature>
<name>A0ABW0YSF8_9BACI</name>
<organism evidence="4 5">
    <name type="scientific">Thalassorhabdus alkalitolerans</name>
    <dbReference type="NCBI Taxonomy" id="2282697"/>
    <lineage>
        <taxon>Bacteria</taxon>
        <taxon>Bacillati</taxon>
        <taxon>Bacillota</taxon>
        <taxon>Bacilli</taxon>
        <taxon>Bacillales</taxon>
        <taxon>Bacillaceae</taxon>
        <taxon>Thalassorhabdus</taxon>
    </lineage>
</organism>
<evidence type="ECO:0000313" key="4">
    <source>
        <dbReference type="EMBL" id="MFC5713488.1"/>
    </source>
</evidence>
<keyword evidence="2" id="KW-0812">Transmembrane</keyword>
<reference evidence="5" key="1">
    <citation type="journal article" date="2019" name="Int. J. Syst. Evol. Microbiol.">
        <title>The Global Catalogue of Microorganisms (GCM) 10K type strain sequencing project: providing services to taxonomists for standard genome sequencing and annotation.</title>
        <authorList>
            <consortium name="The Broad Institute Genomics Platform"/>
            <consortium name="The Broad Institute Genome Sequencing Center for Infectious Disease"/>
            <person name="Wu L."/>
            <person name="Ma J."/>
        </authorList>
    </citation>
    <scope>NUCLEOTIDE SEQUENCE [LARGE SCALE GENOMIC DNA]</scope>
    <source>
        <strain evidence="5">CECT 7184</strain>
    </source>
</reference>
<sequence>MNNNNRGFGEDTRFELRKRRKMNRILNTAIGIVAALVLFFGGTLFFGGNEQVAEQDSPDPADDVATEEEADENLNEDTMEENEVEEHAVPEEADTVAYEEEENDEAIEENEEAREEEEEEADSDGDDAADEREEEEAREDSDEEGSENDGPQIPENEGDWEPIGTEQSGSFTHNFSSGSQNWNEMEMAMEYATGISRDDMTIWRLENGGNATTAVGTVGLYEERHQPYRVTIEFIEGEGWKPVNVEVLDGNPYTN</sequence>
<feature type="compositionally biased region" description="Polar residues" evidence="1">
    <location>
        <begin position="165"/>
        <end position="179"/>
    </location>
</feature>
<dbReference type="EMBL" id="JBHSOZ010000005">
    <property type="protein sequence ID" value="MFC5713488.1"/>
    <property type="molecule type" value="Genomic_DNA"/>
</dbReference>
<keyword evidence="2" id="KW-0472">Membrane</keyword>
<feature type="transmembrane region" description="Helical" evidence="2">
    <location>
        <begin position="25"/>
        <end position="47"/>
    </location>
</feature>
<evidence type="ECO:0000256" key="2">
    <source>
        <dbReference type="SAM" id="Phobius"/>
    </source>
</evidence>
<dbReference type="RefSeq" id="WP_385941355.1">
    <property type="nucleotide sequence ID" value="NZ_JBHSOZ010000005.1"/>
</dbReference>
<evidence type="ECO:0000313" key="5">
    <source>
        <dbReference type="Proteomes" id="UP001596142"/>
    </source>
</evidence>
<feature type="compositionally biased region" description="Acidic residues" evidence="1">
    <location>
        <begin position="91"/>
        <end position="147"/>
    </location>
</feature>
<protein>
    <submittedName>
        <fullName evidence="4">YrrS family protein</fullName>
    </submittedName>
</protein>
<gene>
    <name evidence="4" type="ORF">ACFPU1_11895</name>
</gene>
<feature type="compositionally biased region" description="Acidic residues" evidence="1">
    <location>
        <begin position="56"/>
        <end position="84"/>
    </location>
</feature>
<proteinExistence type="predicted"/>
<comment type="caution">
    <text evidence="4">The sequence shown here is derived from an EMBL/GenBank/DDBJ whole genome shotgun (WGS) entry which is preliminary data.</text>
</comment>
<evidence type="ECO:0000256" key="1">
    <source>
        <dbReference type="SAM" id="MobiDB-lite"/>
    </source>
</evidence>